<feature type="region of interest" description="Disordered" evidence="1">
    <location>
        <begin position="220"/>
        <end position="251"/>
    </location>
</feature>
<name>A0A9Q9EG43_9PEZI</name>
<feature type="compositionally biased region" description="Basic and acidic residues" evidence="1">
    <location>
        <begin position="69"/>
        <end position="83"/>
    </location>
</feature>
<proteinExistence type="predicted"/>
<feature type="compositionally biased region" description="Polar residues" evidence="1">
    <location>
        <begin position="1"/>
        <end position="10"/>
    </location>
</feature>
<dbReference type="AlphaFoldDB" id="A0A9Q9EG43"/>
<keyword evidence="3" id="KW-1185">Reference proteome</keyword>
<organism evidence="2 3">
    <name type="scientific">Septoria linicola</name>
    <dbReference type="NCBI Taxonomy" id="215465"/>
    <lineage>
        <taxon>Eukaryota</taxon>
        <taxon>Fungi</taxon>
        <taxon>Dikarya</taxon>
        <taxon>Ascomycota</taxon>
        <taxon>Pezizomycotina</taxon>
        <taxon>Dothideomycetes</taxon>
        <taxon>Dothideomycetidae</taxon>
        <taxon>Mycosphaerellales</taxon>
        <taxon>Mycosphaerellaceae</taxon>
        <taxon>Septoria</taxon>
    </lineage>
</organism>
<reference evidence="2" key="1">
    <citation type="submission" date="2022-06" db="EMBL/GenBank/DDBJ databases">
        <title>Complete genome sequences of two strains of the flax pathogen Septoria linicola.</title>
        <authorList>
            <person name="Lapalu N."/>
            <person name="Simon A."/>
            <person name="Demenou B."/>
            <person name="Paumier D."/>
            <person name="Guillot M.-P."/>
            <person name="Gout L."/>
            <person name="Valade R."/>
        </authorList>
    </citation>
    <scope>NUCLEOTIDE SEQUENCE</scope>
    <source>
        <strain evidence="2">SE15195</strain>
    </source>
</reference>
<sequence>MKQQTASSKPQEAPGDEDSGYASTQAETLETILSPSLNPPTLPSVNVKITYKQVQPASRTFHVDTWQLEGERPRSEPAERRIMPETSMPRDPTEQGQGISQGLLGGVHPSAGWPDGQERGFLWHEPRRDQALRPVSTSQLPIMPTHDATSRRQSIAFPLPAHDNTFEQQRDPFAGGGGAYDDIATLLYARMGMEPDTNAFHGLWDVNTHITGSLAQQVPYTQTQGQRPLHPETNPQSLNDVFGHWPNWPNE</sequence>
<evidence type="ECO:0000313" key="2">
    <source>
        <dbReference type="EMBL" id="USW48539.1"/>
    </source>
</evidence>
<dbReference type="Proteomes" id="UP001056384">
    <property type="component" value="Chromosome 1"/>
</dbReference>
<gene>
    <name evidence="2" type="ORF">Slin15195_G018580</name>
</gene>
<feature type="region of interest" description="Disordered" evidence="1">
    <location>
        <begin position="62"/>
        <end position="97"/>
    </location>
</feature>
<evidence type="ECO:0000313" key="3">
    <source>
        <dbReference type="Proteomes" id="UP001056384"/>
    </source>
</evidence>
<accession>A0A9Q9EG43</accession>
<feature type="region of interest" description="Disordered" evidence="1">
    <location>
        <begin position="1"/>
        <end position="43"/>
    </location>
</feature>
<protein>
    <submittedName>
        <fullName evidence="2">Uncharacterized protein</fullName>
    </submittedName>
</protein>
<evidence type="ECO:0000256" key="1">
    <source>
        <dbReference type="SAM" id="MobiDB-lite"/>
    </source>
</evidence>
<dbReference type="EMBL" id="CP099418">
    <property type="protein sequence ID" value="USW48539.1"/>
    <property type="molecule type" value="Genomic_DNA"/>
</dbReference>